<dbReference type="GO" id="GO:0007165">
    <property type="term" value="P:signal transduction"/>
    <property type="evidence" value="ECO:0007669"/>
    <property type="project" value="TreeGrafter"/>
</dbReference>
<dbReference type="Gene3D" id="1.10.510.10">
    <property type="entry name" value="Transferase(Phosphotransferase) domain 1"/>
    <property type="match status" value="1"/>
</dbReference>
<keyword evidence="6" id="KW-0723">Serine/threonine-protein kinase</keyword>
<dbReference type="InterPro" id="IPR008271">
    <property type="entry name" value="Ser/Thr_kinase_AS"/>
</dbReference>
<keyword evidence="1" id="KW-0808">Transferase</keyword>
<reference evidence="8" key="2">
    <citation type="journal article" date="2023" name="Plants (Basel)">
        <title>Annotation of the Turnera subulata (Passifloraceae) Draft Genome Reveals the S-Locus Evolved after the Divergence of Turneroideae from Passifloroideae in a Stepwise Manner.</title>
        <authorList>
            <person name="Henning P.M."/>
            <person name="Roalson E.H."/>
            <person name="Mir W."/>
            <person name="McCubbin A.G."/>
            <person name="Shore J.S."/>
        </authorList>
    </citation>
    <scope>NUCLEOTIDE SEQUENCE</scope>
    <source>
        <strain evidence="8">F60SS</strain>
    </source>
</reference>
<dbReference type="GO" id="GO:0005524">
    <property type="term" value="F:ATP binding"/>
    <property type="evidence" value="ECO:0007669"/>
    <property type="project" value="UniProtKB-UniRule"/>
</dbReference>
<feature type="binding site" evidence="5">
    <location>
        <position position="44"/>
    </location>
    <ligand>
        <name>ATP</name>
        <dbReference type="ChEBI" id="CHEBI:30616"/>
    </ligand>
</feature>
<dbReference type="SUPFAM" id="SSF56112">
    <property type="entry name" value="Protein kinase-like (PK-like)"/>
    <property type="match status" value="1"/>
</dbReference>
<keyword evidence="9" id="KW-1185">Reference proteome</keyword>
<sequence length="343" mass="37652">MSGICQFPSFQSCGWIKGKTIGSGSHGIVSFALNKSSGALFVAKSAHFGVDAQSLEDEADILASLDSPYIVRYLGKEYLEESKGERKLNVFMEYIAGGSLSDMVEKFGGALSEDVISIYARQILYGLKYLREKGIVHCDLKCKNVLLCSSSGNIKLADFGCSKRLKDLKNDGNLQPSIAGTPLWMAPEVLRNEELGFASDIWSLGCTVIEMATGRPPWGNKVSKNPMAAVLKIACSNETPEFPVHFSDDGLDFLANCLERNPRRRWTAEELLEHPFVSGNSQHKGVCSPLSVLDIGIYEAEGCLQRNPFLMSDPSGGDKKMLERQEADNDFELSQTWITVRSG</sequence>
<dbReference type="Proteomes" id="UP001141552">
    <property type="component" value="Unassembled WGS sequence"/>
</dbReference>
<dbReference type="PANTHER" id="PTHR48011">
    <property type="entry name" value="CCR4-NOT TRANSCRIPTIONAL COMPLEX SUBUNIT CAF120-RELATED"/>
    <property type="match status" value="1"/>
</dbReference>
<evidence type="ECO:0000259" key="7">
    <source>
        <dbReference type="PROSITE" id="PS50011"/>
    </source>
</evidence>
<dbReference type="InterPro" id="IPR000719">
    <property type="entry name" value="Prot_kinase_dom"/>
</dbReference>
<dbReference type="AlphaFoldDB" id="A0A9Q0JG17"/>
<dbReference type="PROSITE" id="PS00108">
    <property type="entry name" value="PROTEIN_KINASE_ST"/>
    <property type="match status" value="1"/>
</dbReference>
<dbReference type="PANTHER" id="PTHR48011:SF5">
    <property type="entry name" value="PROTEIN KINASE DOMAIN-CONTAINING PROTEIN"/>
    <property type="match status" value="1"/>
</dbReference>
<dbReference type="InterPro" id="IPR052751">
    <property type="entry name" value="Plant_MAPKKK"/>
</dbReference>
<dbReference type="InterPro" id="IPR011009">
    <property type="entry name" value="Kinase-like_dom_sf"/>
</dbReference>
<accession>A0A9Q0JG17</accession>
<reference evidence="8" key="1">
    <citation type="submission" date="2022-02" db="EMBL/GenBank/DDBJ databases">
        <authorList>
            <person name="Henning P.M."/>
            <person name="McCubbin A.G."/>
            <person name="Shore J.S."/>
        </authorList>
    </citation>
    <scope>NUCLEOTIDE SEQUENCE</scope>
    <source>
        <strain evidence="8">F60SS</strain>
        <tissue evidence="8">Leaves</tissue>
    </source>
</reference>
<evidence type="ECO:0000313" key="9">
    <source>
        <dbReference type="Proteomes" id="UP001141552"/>
    </source>
</evidence>
<evidence type="ECO:0000256" key="5">
    <source>
        <dbReference type="PROSITE-ProRule" id="PRU10141"/>
    </source>
</evidence>
<dbReference type="SMART" id="SM00220">
    <property type="entry name" value="S_TKc"/>
    <property type="match status" value="1"/>
</dbReference>
<dbReference type="GO" id="GO:0004674">
    <property type="term" value="F:protein serine/threonine kinase activity"/>
    <property type="evidence" value="ECO:0007669"/>
    <property type="project" value="UniProtKB-KW"/>
</dbReference>
<protein>
    <recommendedName>
        <fullName evidence="7">Protein kinase domain-containing protein</fullName>
    </recommendedName>
</protein>
<dbReference type="PROSITE" id="PS00107">
    <property type="entry name" value="PROTEIN_KINASE_ATP"/>
    <property type="match status" value="1"/>
</dbReference>
<feature type="domain" description="Protein kinase" evidence="7">
    <location>
        <begin position="15"/>
        <end position="277"/>
    </location>
</feature>
<evidence type="ECO:0000256" key="4">
    <source>
        <dbReference type="ARBA" id="ARBA00022840"/>
    </source>
</evidence>
<evidence type="ECO:0000313" key="8">
    <source>
        <dbReference type="EMBL" id="KAJ4839250.1"/>
    </source>
</evidence>
<dbReference type="CDD" id="cd06606">
    <property type="entry name" value="STKc_MAPKKK"/>
    <property type="match status" value="1"/>
</dbReference>
<keyword evidence="2 5" id="KW-0547">Nucleotide-binding</keyword>
<dbReference type="EMBL" id="JAKUCV010003369">
    <property type="protein sequence ID" value="KAJ4839250.1"/>
    <property type="molecule type" value="Genomic_DNA"/>
</dbReference>
<evidence type="ECO:0000256" key="2">
    <source>
        <dbReference type="ARBA" id="ARBA00022741"/>
    </source>
</evidence>
<evidence type="ECO:0000256" key="1">
    <source>
        <dbReference type="ARBA" id="ARBA00022679"/>
    </source>
</evidence>
<proteinExistence type="inferred from homology"/>
<evidence type="ECO:0000256" key="3">
    <source>
        <dbReference type="ARBA" id="ARBA00022777"/>
    </source>
</evidence>
<name>A0A9Q0JG17_9ROSI</name>
<keyword evidence="3" id="KW-0418">Kinase</keyword>
<keyword evidence="4 5" id="KW-0067">ATP-binding</keyword>
<comment type="similarity">
    <text evidence="6">Belongs to the protein kinase superfamily.</text>
</comment>
<gene>
    <name evidence="8" type="ORF">Tsubulata_042390</name>
</gene>
<dbReference type="OrthoDB" id="275301at2759"/>
<dbReference type="InterPro" id="IPR017441">
    <property type="entry name" value="Protein_kinase_ATP_BS"/>
</dbReference>
<organism evidence="8 9">
    <name type="scientific">Turnera subulata</name>
    <dbReference type="NCBI Taxonomy" id="218843"/>
    <lineage>
        <taxon>Eukaryota</taxon>
        <taxon>Viridiplantae</taxon>
        <taxon>Streptophyta</taxon>
        <taxon>Embryophyta</taxon>
        <taxon>Tracheophyta</taxon>
        <taxon>Spermatophyta</taxon>
        <taxon>Magnoliopsida</taxon>
        <taxon>eudicotyledons</taxon>
        <taxon>Gunneridae</taxon>
        <taxon>Pentapetalae</taxon>
        <taxon>rosids</taxon>
        <taxon>fabids</taxon>
        <taxon>Malpighiales</taxon>
        <taxon>Passifloraceae</taxon>
        <taxon>Turnera</taxon>
    </lineage>
</organism>
<dbReference type="Pfam" id="PF00069">
    <property type="entry name" value="Pkinase"/>
    <property type="match status" value="1"/>
</dbReference>
<comment type="caution">
    <text evidence="8">The sequence shown here is derived from an EMBL/GenBank/DDBJ whole genome shotgun (WGS) entry which is preliminary data.</text>
</comment>
<evidence type="ECO:0000256" key="6">
    <source>
        <dbReference type="RuleBase" id="RU000304"/>
    </source>
</evidence>
<dbReference type="PROSITE" id="PS50011">
    <property type="entry name" value="PROTEIN_KINASE_DOM"/>
    <property type="match status" value="1"/>
</dbReference>